<dbReference type="Pfam" id="PF00929">
    <property type="entry name" value="RNase_T"/>
    <property type="match status" value="1"/>
</dbReference>
<name>A0AA38YHP8_VITRO</name>
<comment type="similarity">
    <text evidence="2">Belongs to the REXO1/REXO3 family.</text>
</comment>
<dbReference type="GO" id="GO:0004527">
    <property type="term" value="F:exonuclease activity"/>
    <property type="evidence" value="ECO:0007669"/>
    <property type="project" value="UniProtKB-KW"/>
</dbReference>
<proteinExistence type="inferred from homology"/>
<protein>
    <recommendedName>
        <fullName evidence="9">Exonuclease domain-containing protein</fullName>
    </recommendedName>
</protein>
<dbReference type="Gene3D" id="3.30.420.10">
    <property type="entry name" value="Ribonuclease H-like superfamily/Ribonuclease H"/>
    <property type="match status" value="1"/>
</dbReference>
<gene>
    <name evidence="10" type="ORF">PVL29_026904</name>
</gene>
<dbReference type="AlphaFoldDB" id="A0AA38YHP8"/>
<evidence type="ECO:0000256" key="3">
    <source>
        <dbReference type="ARBA" id="ARBA00022722"/>
    </source>
</evidence>
<comment type="caution">
    <text evidence="10">The sequence shown here is derived from an EMBL/GenBank/DDBJ whole genome shotgun (WGS) entry which is preliminary data.</text>
</comment>
<dbReference type="EMBL" id="JARBHA010000020">
    <property type="protein sequence ID" value="KAJ9670637.1"/>
    <property type="molecule type" value="Genomic_DNA"/>
</dbReference>
<keyword evidence="6" id="KW-0539">Nucleus</keyword>
<dbReference type="FunFam" id="3.30.420.10:FF:000080">
    <property type="entry name" value="Small RNA degrading nuclease 3"/>
    <property type="match status" value="1"/>
</dbReference>
<dbReference type="InterPro" id="IPR034922">
    <property type="entry name" value="REX1-like_exo"/>
</dbReference>
<sequence>MDNSLVNAEKEVLVEMVKLAQKRGLEGSKGSWKDFLSTYDRKLGPSLSDPSRRPVDTLVSFLKTFSKEEDLKFFAKILQCYANRKVVEDFKTKSHGKESPEQRLIRFTLEHPQYPLDYSFPSHEEGWMVTKIRQKSKFTRSNAMLAVDCEMVLCEDGTEGLVRVCVVDRNLQVKLNELVKPHTAVVDYRTEITGVCAKDLDETASSLVDIQRSMKKLLSHGAILVGHSLHNDLKALKLDHARVIDTAFIYKYENQPINRRPSLNNLCKSILGYEVRQKDAPHNCLDDASAAMKLVLAKLEQGLDDAIPFVHDDVPENEMAKLLLHRIPTDVSIEELNRIIPGEFTMEHQPRRKARGEYYSALAIFRNSQEAYEAFENIRGTQGKDSSGRSQKSVSFQLSTGAIASLHVRKMAHDDSLGQVSSRKRSSQVEEISGDSKKLKTEEKTEDKEMMLDTNQCEDHMKEIERLNAVLSQRDNEISTLHKIITSLTRKQGL</sequence>
<feature type="region of interest" description="Disordered" evidence="8">
    <location>
        <begin position="414"/>
        <end position="449"/>
    </location>
</feature>
<evidence type="ECO:0000256" key="5">
    <source>
        <dbReference type="ARBA" id="ARBA00022839"/>
    </source>
</evidence>
<evidence type="ECO:0000259" key="9">
    <source>
        <dbReference type="SMART" id="SM00479"/>
    </source>
</evidence>
<accession>A0AA38YHP8</accession>
<dbReference type="CDD" id="cd06145">
    <property type="entry name" value="REX1_like"/>
    <property type="match status" value="1"/>
</dbReference>
<evidence type="ECO:0000256" key="1">
    <source>
        <dbReference type="ARBA" id="ARBA00004123"/>
    </source>
</evidence>
<dbReference type="InterPro" id="IPR036397">
    <property type="entry name" value="RNaseH_sf"/>
</dbReference>
<evidence type="ECO:0000313" key="10">
    <source>
        <dbReference type="EMBL" id="KAJ9670637.1"/>
    </source>
</evidence>
<evidence type="ECO:0000256" key="7">
    <source>
        <dbReference type="ARBA" id="ARBA00053817"/>
    </source>
</evidence>
<comment type="function">
    <text evidence="7">3'-5' exonuclease degrading single-stranded small RNAs.</text>
</comment>
<evidence type="ECO:0000256" key="8">
    <source>
        <dbReference type="SAM" id="MobiDB-lite"/>
    </source>
</evidence>
<evidence type="ECO:0000256" key="6">
    <source>
        <dbReference type="ARBA" id="ARBA00023242"/>
    </source>
</evidence>
<evidence type="ECO:0000256" key="4">
    <source>
        <dbReference type="ARBA" id="ARBA00022801"/>
    </source>
</evidence>
<dbReference type="PANTHER" id="PTHR12801:SF115">
    <property type="entry name" value="FI18136P1-RELATED"/>
    <property type="match status" value="1"/>
</dbReference>
<evidence type="ECO:0000256" key="2">
    <source>
        <dbReference type="ARBA" id="ARBA00006357"/>
    </source>
</evidence>
<reference evidence="10 11" key="1">
    <citation type="journal article" date="2023" name="BMC Biotechnol.">
        <title>Vitis rotundifolia cv Carlos genome sequencing.</title>
        <authorList>
            <person name="Huff M."/>
            <person name="Hulse-Kemp A."/>
            <person name="Scheffler B."/>
            <person name="Youngblood R."/>
            <person name="Simpson S."/>
            <person name="Babiker E."/>
            <person name="Staton M."/>
        </authorList>
    </citation>
    <scope>NUCLEOTIDE SEQUENCE [LARGE SCALE GENOMIC DNA]</scope>
    <source>
        <tissue evidence="10">Leaf</tissue>
    </source>
</reference>
<dbReference type="GO" id="GO:0005634">
    <property type="term" value="C:nucleus"/>
    <property type="evidence" value="ECO:0007669"/>
    <property type="project" value="UniProtKB-SubCell"/>
</dbReference>
<comment type="subcellular location">
    <subcellularLocation>
        <location evidence="1">Nucleus</location>
    </subcellularLocation>
</comment>
<keyword evidence="5" id="KW-0269">Exonuclease</keyword>
<dbReference type="GO" id="GO:0003676">
    <property type="term" value="F:nucleic acid binding"/>
    <property type="evidence" value="ECO:0007669"/>
    <property type="project" value="InterPro"/>
</dbReference>
<dbReference type="InterPro" id="IPR047021">
    <property type="entry name" value="REXO1/3/4-like"/>
</dbReference>
<dbReference type="SMART" id="SM00479">
    <property type="entry name" value="EXOIII"/>
    <property type="match status" value="1"/>
</dbReference>
<evidence type="ECO:0000313" key="11">
    <source>
        <dbReference type="Proteomes" id="UP001168098"/>
    </source>
</evidence>
<dbReference type="PANTHER" id="PTHR12801">
    <property type="entry name" value="RNA EXONUCLEASE REXO1 / RECO3 FAMILY MEMBER-RELATED"/>
    <property type="match status" value="1"/>
</dbReference>
<keyword evidence="3" id="KW-0540">Nuclease</keyword>
<keyword evidence="11" id="KW-1185">Reference proteome</keyword>
<dbReference type="InterPro" id="IPR012337">
    <property type="entry name" value="RNaseH-like_sf"/>
</dbReference>
<dbReference type="SUPFAM" id="SSF53098">
    <property type="entry name" value="Ribonuclease H-like"/>
    <property type="match status" value="1"/>
</dbReference>
<organism evidence="10 11">
    <name type="scientific">Vitis rotundifolia</name>
    <name type="common">Muscadine grape</name>
    <dbReference type="NCBI Taxonomy" id="103349"/>
    <lineage>
        <taxon>Eukaryota</taxon>
        <taxon>Viridiplantae</taxon>
        <taxon>Streptophyta</taxon>
        <taxon>Embryophyta</taxon>
        <taxon>Tracheophyta</taxon>
        <taxon>Spermatophyta</taxon>
        <taxon>Magnoliopsida</taxon>
        <taxon>eudicotyledons</taxon>
        <taxon>Gunneridae</taxon>
        <taxon>Pentapetalae</taxon>
        <taxon>rosids</taxon>
        <taxon>Vitales</taxon>
        <taxon>Vitaceae</taxon>
        <taxon>Viteae</taxon>
        <taxon>Vitis</taxon>
    </lineage>
</organism>
<feature type="compositionally biased region" description="Basic and acidic residues" evidence="8">
    <location>
        <begin position="434"/>
        <end position="449"/>
    </location>
</feature>
<dbReference type="InterPro" id="IPR013520">
    <property type="entry name" value="Ribonucl_H"/>
</dbReference>
<dbReference type="Proteomes" id="UP001168098">
    <property type="component" value="Unassembled WGS sequence"/>
</dbReference>
<feature type="domain" description="Exonuclease" evidence="9">
    <location>
        <begin position="143"/>
        <end position="304"/>
    </location>
</feature>
<keyword evidence="4" id="KW-0378">Hydrolase</keyword>